<organism evidence="3 4">
    <name type="scientific">Nocardioides bigeumensis</name>
    <dbReference type="NCBI Taxonomy" id="433657"/>
    <lineage>
        <taxon>Bacteria</taxon>
        <taxon>Bacillati</taxon>
        <taxon>Actinomycetota</taxon>
        <taxon>Actinomycetes</taxon>
        <taxon>Propionibacteriales</taxon>
        <taxon>Nocardioidaceae</taxon>
        <taxon>Nocardioides</taxon>
    </lineage>
</organism>
<reference evidence="4" key="1">
    <citation type="journal article" date="2019" name="Int. J. Syst. Evol. Microbiol.">
        <title>The Global Catalogue of Microorganisms (GCM) 10K type strain sequencing project: providing services to taxonomists for standard genome sequencing and annotation.</title>
        <authorList>
            <consortium name="The Broad Institute Genomics Platform"/>
            <consortium name="The Broad Institute Genome Sequencing Center for Infectious Disease"/>
            <person name="Wu L."/>
            <person name="Ma J."/>
        </authorList>
    </citation>
    <scope>NUCLEOTIDE SEQUENCE [LARGE SCALE GENOMIC DNA]</scope>
    <source>
        <strain evidence="4">JCM 16021</strain>
    </source>
</reference>
<dbReference type="Proteomes" id="UP001500575">
    <property type="component" value="Unassembled WGS sequence"/>
</dbReference>
<dbReference type="Pfam" id="PF08443">
    <property type="entry name" value="RimK"/>
    <property type="match status" value="1"/>
</dbReference>
<evidence type="ECO:0000259" key="2">
    <source>
        <dbReference type="PROSITE" id="PS50975"/>
    </source>
</evidence>
<proteinExistence type="predicted"/>
<evidence type="ECO:0000313" key="4">
    <source>
        <dbReference type="Proteomes" id="UP001500575"/>
    </source>
</evidence>
<dbReference type="EMBL" id="BAAAQQ010000012">
    <property type="protein sequence ID" value="GAA2127591.1"/>
    <property type="molecule type" value="Genomic_DNA"/>
</dbReference>
<comment type="caution">
    <text evidence="3">The sequence shown here is derived from an EMBL/GenBank/DDBJ whole genome shotgun (WGS) entry which is preliminary data.</text>
</comment>
<dbReference type="Gene3D" id="3.30.470.20">
    <property type="entry name" value="ATP-grasp fold, B domain"/>
    <property type="match status" value="1"/>
</dbReference>
<protein>
    <recommendedName>
        <fullName evidence="2">ATP-grasp domain-containing protein</fullName>
    </recommendedName>
</protein>
<evidence type="ECO:0000256" key="1">
    <source>
        <dbReference type="PROSITE-ProRule" id="PRU00409"/>
    </source>
</evidence>
<dbReference type="InterPro" id="IPR011761">
    <property type="entry name" value="ATP-grasp"/>
</dbReference>
<keyword evidence="1" id="KW-0067">ATP-binding</keyword>
<dbReference type="PANTHER" id="PTHR39217:SF1">
    <property type="entry name" value="GLUTATHIONE SYNTHETASE"/>
    <property type="match status" value="1"/>
</dbReference>
<dbReference type="PROSITE" id="PS50975">
    <property type="entry name" value="ATP_GRASP"/>
    <property type="match status" value="1"/>
</dbReference>
<gene>
    <name evidence="3" type="ORF">GCM10009843_27220</name>
</gene>
<accession>A0ABP5KBU1</accession>
<name>A0ABP5KBU1_9ACTN</name>
<dbReference type="SUPFAM" id="SSF56059">
    <property type="entry name" value="Glutathione synthetase ATP-binding domain-like"/>
    <property type="match status" value="1"/>
</dbReference>
<keyword evidence="1" id="KW-0547">Nucleotide-binding</keyword>
<dbReference type="PANTHER" id="PTHR39217">
    <property type="match status" value="1"/>
</dbReference>
<feature type="domain" description="ATP-grasp" evidence="2">
    <location>
        <begin position="92"/>
        <end position="279"/>
    </location>
</feature>
<dbReference type="InterPro" id="IPR053191">
    <property type="entry name" value="DcsG_Biosynth_Enzyme"/>
</dbReference>
<dbReference type="InterPro" id="IPR013651">
    <property type="entry name" value="ATP-grasp_RimK-type"/>
</dbReference>
<dbReference type="RefSeq" id="WP_344304309.1">
    <property type="nucleotide sequence ID" value="NZ_BAAAQQ010000012.1"/>
</dbReference>
<keyword evidence="4" id="KW-1185">Reference proteome</keyword>
<sequence length="284" mass="30468">MSVLLATCADRPEGEPNAAVLDAALAARGIDSRWVRWDDPAVRWSEAGLVAVRSTWDYTHRLDDFLVWARQVEQETLLLNGADVFAWNSDKAYLTGLGDLPVVPTVALAGRWGLVGAVAALGRVAVVKPRVGASGHGVVLASDAADPVLAGVPDVPLVVQPLVESIRTEGEHSIFMIDGRARGRVRKVPGRGEIRAHEERGAVVSPVSLDEDVVALAEAALVRAGEITGRRIDYARVDLLRHEGRWCVGELELIEPGLYLDVLPGLAEPFADLVAARLGPGRLR</sequence>
<evidence type="ECO:0000313" key="3">
    <source>
        <dbReference type="EMBL" id="GAA2127591.1"/>
    </source>
</evidence>